<accession>A0A5B2VNA5</accession>
<dbReference type="EMBL" id="VUOC01000004">
    <property type="protein sequence ID" value="KAA2240188.1"/>
    <property type="molecule type" value="Genomic_DNA"/>
</dbReference>
<evidence type="ECO:0000313" key="2">
    <source>
        <dbReference type="EMBL" id="KAA2240188.1"/>
    </source>
</evidence>
<protein>
    <recommendedName>
        <fullName evidence="4">HlyD family secretion protein</fullName>
    </recommendedName>
</protein>
<evidence type="ECO:0008006" key="4">
    <source>
        <dbReference type="Google" id="ProtNLM"/>
    </source>
</evidence>
<dbReference type="Proteomes" id="UP000324611">
    <property type="component" value="Unassembled WGS sequence"/>
</dbReference>
<organism evidence="2 3">
    <name type="scientific">Chitinophaga agrisoli</name>
    <dbReference type="NCBI Taxonomy" id="2607653"/>
    <lineage>
        <taxon>Bacteria</taxon>
        <taxon>Pseudomonadati</taxon>
        <taxon>Bacteroidota</taxon>
        <taxon>Chitinophagia</taxon>
        <taxon>Chitinophagales</taxon>
        <taxon>Chitinophagaceae</taxon>
        <taxon>Chitinophaga</taxon>
    </lineage>
</organism>
<keyword evidence="1" id="KW-0812">Transmembrane</keyword>
<keyword evidence="1" id="KW-0472">Membrane</keyword>
<dbReference type="RefSeq" id="WP_149841366.1">
    <property type="nucleotide sequence ID" value="NZ_VUOC01000004.1"/>
</dbReference>
<sequence length="158" mass="17386">MPVNNTIDTGHDEVLGEKPVWFIRYGNLILLIMVLGCLSFTAIIHYPDVMQGRVEIRHAANAYTVTARLPVYGAGKIVPGQRVYIILDKYPAAEFGELLATVTDKPVQDTTGMVTVKLRLSTGLQSTRGQTVGPDEWATGACSIVVSKERVFKKLLRI</sequence>
<reference evidence="2 3" key="1">
    <citation type="submission" date="2019-09" db="EMBL/GenBank/DDBJ databases">
        <title>Chitinophaga ginsengihumi sp. nov., isolated from soil of ginseng rhizosphere.</title>
        <authorList>
            <person name="Lee J."/>
        </authorList>
    </citation>
    <scope>NUCLEOTIDE SEQUENCE [LARGE SCALE GENOMIC DNA]</scope>
    <source>
        <strain evidence="2 3">BN140078</strain>
    </source>
</reference>
<keyword evidence="1" id="KW-1133">Transmembrane helix</keyword>
<evidence type="ECO:0000256" key="1">
    <source>
        <dbReference type="SAM" id="Phobius"/>
    </source>
</evidence>
<keyword evidence="3" id="KW-1185">Reference proteome</keyword>
<proteinExistence type="predicted"/>
<reference evidence="2 3" key="2">
    <citation type="submission" date="2019-09" db="EMBL/GenBank/DDBJ databases">
        <authorList>
            <person name="Jin C."/>
        </authorList>
    </citation>
    <scope>NUCLEOTIDE SEQUENCE [LARGE SCALE GENOMIC DNA]</scope>
    <source>
        <strain evidence="2 3">BN140078</strain>
    </source>
</reference>
<dbReference type="AlphaFoldDB" id="A0A5B2VNA5"/>
<name>A0A5B2VNA5_9BACT</name>
<comment type="caution">
    <text evidence="2">The sequence shown here is derived from an EMBL/GenBank/DDBJ whole genome shotgun (WGS) entry which is preliminary data.</text>
</comment>
<gene>
    <name evidence="2" type="ORF">F0L74_28900</name>
</gene>
<evidence type="ECO:0000313" key="3">
    <source>
        <dbReference type="Proteomes" id="UP000324611"/>
    </source>
</evidence>
<feature type="transmembrane region" description="Helical" evidence="1">
    <location>
        <begin position="22"/>
        <end position="44"/>
    </location>
</feature>